<dbReference type="EC" id="3.6.1.22" evidence="4"/>
<dbReference type="InterPro" id="IPR000086">
    <property type="entry name" value="NUDIX_hydrolase_dom"/>
</dbReference>
<name>A0ABN2N578_9MICO</name>
<dbReference type="PROSITE" id="PS51462">
    <property type="entry name" value="NUDIX"/>
    <property type="match status" value="1"/>
</dbReference>
<dbReference type="EMBL" id="BAAANL010000001">
    <property type="protein sequence ID" value="GAA1851787.1"/>
    <property type="molecule type" value="Genomic_DNA"/>
</dbReference>
<dbReference type="Gene3D" id="3.90.79.10">
    <property type="entry name" value="Nucleoside Triphosphate Pyrophosphohydrolase"/>
    <property type="match status" value="1"/>
</dbReference>
<evidence type="ECO:0000259" key="10">
    <source>
        <dbReference type="PROSITE" id="PS51462"/>
    </source>
</evidence>
<proteinExistence type="inferred from homology"/>
<comment type="catalytic activity">
    <reaction evidence="9">
        <text>a 5'-end NAD(+)-phospho-ribonucleoside in mRNA + H2O = a 5'-end phospho-adenosine-phospho-ribonucleoside in mRNA + beta-nicotinamide D-ribonucleotide + 2 H(+)</text>
        <dbReference type="Rhea" id="RHEA:60876"/>
        <dbReference type="Rhea" id="RHEA-COMP:15698"/>
        <dbReference type="Rhea" id="RHEA-COMP:15719"/>
        <dbReference type="ChEBI" id="CHEBI:14649"/>
        <dbReference type="ChEBI" id="CHEBI:15377"/>
        <dbReference type="ChEBI" id="CHEBI:15378"/>
        <dbReference type="ChEBI" id="CHEBI:144029"/>
        <dbReference type="ChEBI" id="CHEBI:144051"/>
    </reaction>
    <physiologicalReaction direction="left-to-right" evidence="9">
        <dbReference type="Rhea" id="RHEA:60877"/>
    </physiologicalReaction>
</comment>
<dbReference type="PROSITE" id="PS00893">
    <property type="entry name" value="NUDIX_BOX"/>
    <property type="match status" value="1"/>
</dbReference>
<evidence type="ECO:0000256" key="2">
    <source>
        <dbReference type="ARBA" id="ARBA00001947"/>
    </source>
</evidence>
<keyword evidence="5" id="KW-0479">Metal-binding</keyword>
<dbReference type="InterPro" id="IPR015797">
    <property type="entry name" value="NUDIX_hydrolase-like_dom_sf"/>
</dbReference>
<comment type="cofactor">
    <cofactor evidence="2">
        <name>Zn(2+)</name>
        <dbReference type="ChEBI" id="CHEBI:29105"/>
    </cofactor>
</comment>
<gene>
    <name evidence="11" type="ORF">GCM10009751_05440</name>
</gene>
<evidence type="ECO:0000256" key="5">
    <source>
        <dbReference type="ARBA" id="ARBA00022723"/>
    </source>
</evidence>
<dbReference type="Pfam" id="PF00293">
    <property type="entry name" value="NUDIX"/>
    <property type="match status" value="1"/>
</dbReference>
<dbReference type="Proteomes" id="UP001501094">
    <property type="component" value="Unassembled WGS sequence"/>
</dbReference>
<accession>A0ABN2N578</accession>
<dbReference type="Gene3D" id="3.90.79.20">
    <property type="match status" value="1"/>
</dbReference>
<evidence type="ECO:0000256" key="7">
    <source>
        <dbReference type="ARBA" id="ARBA00022842"/>
    </source>
</evidence>
<keyword evidence="6" id="KW-0378">Hydrolase</keyword>
<feature type="domain" description="Nudix hydrolase" evidence="10">
    <location>
        <begin position="165"/>
        <end position="293"/>
    </location>
</feature>
<dbReference type="InterPro" id="IPR049734">
    <property type="entry name" value="NudC-like_C"/>
</dbReference>
<dbReference type="PANTHER" id="PTHR42904:SF6">
    <property type="entry name" value="NAD-CAPPED RNA HYDROLASE NUDT12"/>
    <property type="match status" value="1"/>
</dbReference>
<dbReference type="InterPro" id="IPR015376">
    <property type="entry name" value="Znr_NADH_PPase"/>
</dbReference>
<evidence type="ECO:0000256" key="3">
    <source>
        <dbReference type="ARBA" id="ARBA00009595"/>
    </source>
</evidence>
<evidence type="ECO:0000256" key="9">
    <source>
        <dbReference type="ARBA" id="ARBA00023679"/>
    </source>
</evidence>
<keyword evidence="8" id="KW-0520">NAD</keyword>
<dbReference type="NCBIfam" id="NF001299">
    <property type="entry name" value="PRK00241.1"/>
    <property type="match status" value="1"/>
</dbReference>
<dbReference type="PANTHER" id="PTHR42904">
    <property type="entry name" value="NUDIX HYDROLASE, NUDC SUBFAMILY"/>
    <property type="match status" value="1"/>
</dbReference>
<organism evidence="11 12">
    <name type="scientific">Myceligenerans crystallogenes</name>
    <dbReference type="NCBI Taxonomy" id="316335"/>
    <lineage>
        <taxon>Bacteria</taxon>
        <taxon>Bacillati</taxon>
        <taxon>Actinomycetota</taxon>
        <taxon>Actinomycetes</taxon>
        <taxon>Micrococcales</taxon>
        <taxon>Promicromonosporaceae</taxon>
        <taxon>Myceligenerans</taxon>
    </lineage>
</organism>
<evidence type="ECO:0000256" key="8">
    <source>
        <dbReference type="ARBA" id="ARBA00023027"/>
    </source>
</evidence>
<evidence type="ECO:0000256" key="6">
    <source>
        <dbReference type="ARBA" id="ARBA00022801"/>
    </source>
</evidence>
<dbReference type="InterPro" id="IPR020084">
    <property type="entry name" value="NUDIX_hydrolase_CS"/>
</dbReference>
<dbReference type="Pfam" id="PF09297">
    <property type="entry name" value="Zn_ribbon_NUD"/>
    <property type="match status" value="1"/>
</dbReference>
<dbReference type="CDD" id="cd03429">
    <property type="entry name" value="NUDIX_NADH_pyrophosphatase_Nudt13"/>
    <property type="match status" value="1"/>
</dbReference>
<evidence type="ECO:0000313" key="11">
    <source>
        <dbReference type="EMBL" id="GAA1851787.1"/>
    </source>
</evidence>
<evidence type="ECO:0000256" key="1">
    <source>
        <dbReference type="ARBA" id="ARBA00001946"/>
    </source>
</evidence>
<evidence type="ECO:0000256" key="4">
    <source>
        <dbReference type="ARBA" id="ARBA00012381"/>
    </source>
</evidence>
<dbReference type="InterPro" id="IPR050241">
    <property type="entry name" value="NAD-cap_RNA_hydrolase_NudC"/>
</dbReference>
<keyword evidence="12" id="KW-1185">Reference proteome</keyword>
<reference evidence="12" key="1">
    <citation type="journal article" date="2019" name="Int. J. Syst. Evol. Microbiol.">
        <title>The Global Catalogue of Microorganisms (GCM) 10K type strain sequencing project: providing services to taxonomists for standard genome sequencing and annotation.</title>
        <authorList>
            <consortium name="The Broad Institute Genomics Platform"/>
            <consortium name="The Broad Institute Genome Sequencing Center for Infectious Disease"/>
            <person name="Wu L."/>
            <person name="Ma J."/>
        </authorList>
    </citation>
    <scope>NUCLEOTIDE SEQUENCE [LARGE SCALE GENOMIC DNA]</scope>
    <source>
        <strain evidence="12">JCM 14326</strain>
    </source>
</reference>
<evidence type="ECO:0000313" key="12">
    <source>
        <dbReference type="Proteomes" id="UP001501094"/>
    </source>
</evidence>
<keyword evidence="7" id="KW-0460">Magnesium</keyword>
<comment type="cofactor">
    <cofactor evidence="1">
        <name>Mg(2+)</name>
        <dbReference type="ChEBI" id="CHEBI:18420"/>
    </cofactor>
</comment>
<dbReference type="SUPFAM" id="SSF55811">
    <property type="entry name" value="Nudix"/>
    <property type="match status" value="1"/>
</dbReference>
<comment type="caution">
    <text evidence="11">The sequence shown here is derived from an EMBL/GenBank/DDBJ whole genome shotgun (WGS) entry which is preliminary data.</text>
</comment>
<comment type="similarity">
    <text evidence="3">Belongs to the Nudix hydrolase family. NudC subfamily.</text>
</comment>
<protein>
    <recommendedName>
        <fullName evidence="4">NAD(+) diphosphatase</fullName>
        <ecNumber evidence="4">3.6.1.22</ecNumber>
    </recommendedName>
</protein>
<sequence>MLLVGAGRVVAAGHRPALLSVREAADAVGADGARAEAVVAAGRAEADGGAGRGADASGAAGGVAEADGAEYLFLGEADGVSYVARVLPEASDDDGAGLPGGLGWIALRDLADSGDPLTTGLAVEAVALANWHAVTTHCPRCGKPTEPAQAGWVRRCPGEDIEHYPRTDPAVIMSIVDDAGRLLLGRAPTWPAGRMSVLAGFVEPGESAEQAVVREAAEETGVVVGQVEYRGSQSWPMPCSLMLGFHARAETTRLTPDTEELAEARWFTREELRAACADGTLSLPGHASIARALIESWLSSSAPPTPGDEMAQAT</sequence>